<feature type="chain" id="PRO_5041332564" evidence="1">
    <location>
        <begin position="24"/>
        <end position="311"/>
    </location>
</feature>
<name>A0AA48I177_9ALTE</name>
<protein>
    <submittedName>
        <fullName evidence="3">Lactonizing lipase</fullName>
    </submittedName>
</protein>
<dbReference type="InterPro" id="IPR000073">
    <property type="entry name" value="AB_hydrolase_1"/>
</dbReference>
<dbReference type="InterPro" id="IPR029058">
    <property type="entry name" value="AB_hydrolase_fold"/>
</dbReference>
<dbReference type="KEGG" id="pmaw:MACH26_38860"/>
<dbReference type="AlphaFoldDB" id="A0AA48I177"/>
<organism evidence="3 4">
    <name type="scientific">Planctobacterium marinum</name>
    <dbReference type="NCBI Taxonomy" id="1631968"/>
    <lineage>
        <taxon>Bacteria</taxon>
        <taxon>Pseudomonadati</taxon>
        <taxon>Pseudomonadota</taxon>
        <taxon>Gammaproteobacteria</taxon>
        <taxon>Alteromonadales</taxon>
        <taxon>Alteromonadaceae</taxon>
        <taxon>Planctobacterium</taxon>
    </lineage>
</organism>
<evidence type="ECO:0000313" key="3">
    <source>
        <dbReference type="EMBL" id="BDX08365.1"/>
    </source>
</evidence>
<feature type="domain" description="AB hydrolase-1" evidence="2">
    <location>
        <begin position="31"/>
        <end position="165"/>
    </location>
</feature>
<keyword evidence="4" id="KW-1185">Reference proteome</keyword>
<sequence length="311" mass="33215">MKKLFLAVLLLVNLSYLSTSAHAGSYSQTKYPIVLVHGLFGFDDLLWVDYFYKVPSALNRNGAQVYVATVSPANATEVRGEQLLAYVQEVLAVSGAEKVNLIGHSHGGPTIRYVASVAPELVASASSVAGVNWGSPVADLVRAGIEPDSALEGVAKTVFDGFTNFLELITGSNPGELPTDTIAALEALTTEKTLEFNAAYPEGMPSSYCANDGDVLASNGVYYFSWSGGSTYTNVFDIADPALALTGLAFNESNDGLVSSCSSHLGYVLKDNYKMNHLDEVNQTFGIHHLFETDPVSVFVQQANLLKQLGL</sequence>
<dbReference type="Proteomes" id="UP001333710">
    <property type="component" value="Chromosome"/>
</dbReference>
<reference evidence="3" key="1">
    <citation type="submission" date="2023-01" db="EMBL/GenBank/DDBJ databases">
        <title>Complete genome sequence of Planctobacterium marinum strain Dej080120_11.</title>
        <authorList>
            <person name="Ueki S."/>
            <person name="Maruyama F."/>
        </authorList>
    </citation>
    <scope>NUCLEOTIDE SEQUENCE</scope>
    <source>
        <strain evidence="3">Dej080120_11</strain>
    </source>
</reference>
<dbReference type="Gene3D" id="3.40.50.1820">
    <property type="entry name" value="alpha/beta hydrolase"/>
    <property type="match status" value="1"/>
</dbReference>
<dbReference type="SUPFAM" id="SSF53474">
    <property type="entry name" value="alpha/beta-Hydrolases"/>
    <property type="match status" value="1"/>
</dbReference>
<dbReference type="RefSeq" id="WP_338294436.1">
    <property type="nucleotide sequence ID" value="NZ_AP027272.1"/>
</dbReference>
<dbReference type="Pfam" id="PF00561">
    <property type="entry name" value="Abhydrolase_1"/>
    <property type="match status" value="1"/>
</dbReference>
<keyword evidence="1" id="KW-0732">Signal</keyword>
<dbReference type="EMBL" id="AP027272">
    <property type="protein sequence ID" value="BDX08365.1"/>
    <property type="molecule type" value="Genomic_DNA"/>
</dbReference>
<evidence type="ECO:0000313" key="4">
    <source>
        <dbReference type="Proteomes" id="UP001333710"/>
    </source>
</evidence>
<proteinExistence type="predicted"/>
<gene>
    <name evidence="3" type="ORF">MACH26_38860</name>
</gene>
<evidence type="ECO:0000259" key="2">
    <source>
        <dbReference type="Pfam" id="PF00561"/>
    </source>
</evidence>
<accession>A0AA48I177</accession>
<evidence type="ECO:0000256" key="1">
    <source>
        <dbReference type="SAM" id="SignalP"/>
    </source>
</evidence>
<feature type="signal peptide" evidence="1">
    <location>
        <begin position="1"/>
        <end position="23"/>
    </location>
</feature>